<proteinExistence type="inferred from homology"/>
<keyword evidence="6" id="KW-1185">Reference proteome</keyword>
<evidence type="ECO:0000256" key="2">
    <source>
        <dbReference type="ARBA" id="ARBA00022679"/>
    </source>
</evidence>
<dbReference type="Pfam" id="PF00685">
    <property type="entry name" value="Sulfotransfer_1"/>
    <property type="match status" value="1"/>
</dbReference>
<name>R7UKX7_CAPTE</name>
<organism evidence="4">
    <name type="scientific">Capitella teleta</name>
    <name type="common">Polychaete worm</name>
    <dbReference type="NCBI Taxonomy" id="283909"/>
    <lineage>
        <taxon>Eukaryota</taxon>
        <taxon>Metazoa</taxon>
        <taxon>Spiralia</taxon>
        <taxon>Lophotrochozoa</taxon>
        <taxon>Annelida</taxon>
        <taxon>Polychaeta</taxon>
        <taxon>Sedentaria</taxon>
        <taxon>Scolecida</taxon>
        <taxon>Capitellidae</taxon>
        <taxon>Capitella</taxon>
    </lineage>
</organism>
<evidence type="ECO:0000313" key="4">
    <source>
        <dbReference type="EMBL" id="ELU07189.1"/>
    </source>
</evidence>
<dbReference type="EMBL" id="KB300094">
    <property type="protein sequence ID" value="ELU07189.1"/>
    <property type="molecule type" value="Genomic_DNA"/>
</dbReference>
<dbReference type="EnsemblMetazoa" id="CapteT190109">
    <property type="protein sequence ID" value="CapteP190109"/>
    <property type="gene ID" value="CapteG190109"/>
</dbReference>
<gene>
    <name evidence="4" type="ORF">CAPTEDRAFT_190109</name>
</gene>
<dbReference type="HOGENOM" id="CLU_027239_1_2_1"/>
<dbReference type="EMBL" id="AMQN01001125">
    <property type="status" value="NOT_ANNOTATED_CDS"/>
    <property type="molecule type" value="Genomic_DNA"/>
</dbReference>
<evidence type="ECO:0000259" key="3">
    <source>
        <dbReference type="Pfam" id="PF00685"/>
    </source>
</evidence>
<dbReference type="PANTHER" id="PTHR11783">
    <property type="entry name" value="SULFOTRANSFERASE SULT"/>
    <property type="match status" value="1"/>
</dbReference>
<dbReference type="Gene3D" id="3.40.50.300">
    <property type="entry name" value="P-loop containing nucleotide triphosphate hydrolases"/>
    <property type="match status" value="1"/>
</dbReference>
<dbReference type="InterPro" id="IPR000863">
    <property type="entry name" value="Sulfotransferase_dom"/>
</dbReference>
<dbReference type="STRING" id="283909.R7UKX7"/>
<sequence>MAAELTVGHRSHTLPKEYSVGGVDLSEQFAMPATLQALQRGDGSEYEFYHLSFFRESAPEFCDPSFEKCYGAEFTPPPGGFNVAKTHLPYHMMKEHANRDTKIIVGFRNPKDNLQAFEYNVGWWSIRDRPNTMFVNYEDLTEDPVKEVRRMAEFLGKEVSDEDIVKIVEWTAFGNMRDEKSTNYEALKDILDFKISPYMRKGTVGDWKNHFNEEENYKTNIEKQYEEICVPLGLKFRFEL</sequence>
<evidence type="ECO:0000313" key="5">
    <source>
        <dbReference type="EnsemblMetazoa" id="CapteP190109"/>
    </source>
</evidence>
<dbReference type="AlphaFoldDB" id="R7UKX7"/>
<dbReference type="OrthoDB" id="205623at2759"/>
<dbReference type="GO" id="GO:0008146">
    <property type="term" value="F:sulfotransferase activity"/>
    <property type="evidence" value="ECO:0007669"/>
    <property type="project" value="InterPro"/>
</dbReference>
<evidence type="ECO:0000256" key="1">
    <source>
        <dbReference type="ARBA" id="ARBA00005771"/>
    </source>
</evidence>
<keyword evidence="2" id="KW-0808">Transferase</keyword>
<dbReference type="InterPro" id="IPR027417">
    <property type="entry name" value="P-loop_NTPase"/>
</dbReference>
<accession>R7UKX7</accession>
<protein>
    <recommendedName>
        <fullName evidence="3">Sulfotransferase domain-containing protein</fullName>
    </recommendedName>
</protein>
<dbReference type="Proteomes" id="UP000014760">
    <property type="component" value="Unassembled WGS sequence"/>
</dbReference>
<reference evidence="6" key="1">
    <citation type="submission" date="2012-12" db="EMBL/GenBank/DDBJ databases">
        <authorList>
            <person name="Hellsten U."/>
            <person name="Grimwood J."/>
            <person name="Chapman J.A."/>
            <person name="Shapiro H."/>
            <person name="Aerts A."/>
            <person name="Otillar R.P."/>
            <person name="Terry A.Y."/>
            <person name="Boore J.L."/>
            <person name="Simakov O."/>
            <person name="Marletaz F."/>
            <person name="Cho S.-J."/>
            <person name="Edsinger-Gonzales E."/>
            <person name="Havlak P."/>
            <person name="Kuo D.-H."/>
            <person name="Larsson T."/>
            <person name="Lv J."/>
            <person name="Arendt D."/>
            <person name="Savage R."/>
            <person name="Osoegawa K."/>
            <person name="de Jong P."/>
            <person name="Lindberg D.R."/>
            <person name="Seaver E.C."/>
            <person name="Weisblat D.A."/>
            <person name="Putnam N.H."/>
            <person name="Grigoriev I.V."/>
            <person name="Rokhsar D.S."/>
        </authorList>
    </citation>
    <scope>NUCLEOTIDE SEQUENCE</scope>
    <source>
        <strain evidence="6">I ESC-2004</strain>
    </source>
</reference>
<reference evidence="4 6" key="2">
    <citation type="journal article" date="2013" name="Nature">
        <title>Insights into bilaterian evolution from three spiralian genomes.</title>
        <authorList>
            <person name="Simakov O."/>
            <person name="Marletaz F."/>
            <person name="Cho S.J."/>
            <person name="Edsinger-Gonzales E."/>
            <person name="Havlak P."/>
            <person name="Hellsten U."/>
            <person name="Kuo D.H."/>
            <person name="Larsson T."/>
            <person name="Lv J."/>
            <person name="Arendt D."/>
            <person name="Savage R."/>
            <person name="Osoegawa K."/>
            <person name="de Jong P."/>
            <person name="Grimwood J."/>
            <person name="Chapman J.A."/>
            <person name="Shapiro H."/>
            <person name="Aerts A."/>
            <person name="Otillar R.P."/>
            <person name="Terry A.Y."/>
            <person name="Boore J.L."/>
            <person name="Grigoriev I.V."/>
            <person name="Lindberg D.R."/>
            <person name="Seaver E.C."/>
            <person name="Weisblat D.A."/>
            <person name="Putnam N.H."/>
            <person name="Rokhsar D.S."/>
        </authorList>
    </citation>
    <scope>NUCLEOTIDE SEQUENCE</scope>
    <source>
        <strain evidence="4 6">I ESC-2004</strain>
    </source>
</reference>
<evidence type="ECO:0000313" key="6">
    <source>
        <dbReference type="Proteomes" id="UP000014760"/>
    </source>
</evidence>
<feature type="domain" description="Sulfotransferase" evidence="3">
    <location>
        <begin position="121"/>
        <end position="217"/>
    </location>
</feature>
<dbReference type="SUPFAM" id="SSF52540">
    <property type="entry name" value="P-loop containing nucleoside triphosphate hydrolases"/>
    <property type="match status" value="1"/>
</dbReference>
<reference evidence="5" key="3">
    <citation type="submission" date="2015-06" db="UniProtKB">
        <authorList>
            <consortium name="EnsemblMetazoa"/>
        </authorList>
    </citation>
    <scope>IDENTIFICATION</scope>
</reference>
<comment type="similarity">
    <text evidence="1">Belongs to the sulfotransferase 1 family.</text>
</comment>